<reference evidence="1 4" key="2">
    <citation type="submission" date="2022-05" db="EMBL/GenBank/DDBJ databases">
        <title>Genome Sequencing of Bee-Associated Microbes.</title>
        <authorList>
            <person name="Dunlap C."/>
        </authorList>
    </citation>
    <scope>NUCLEOTIDE SEQUENCE [LARGE SCALE GENOMIC DNA]</scope>
    <source>
        <strain evidence="1 4">NRRL B-23120</strain>
    </source>
</reference>
<dbReference type="OrthoDB" id="361945at2"/>
<evidence type="ECO:0000313" key="1">
    <source>
        <dbReference type="EMBL" id="MCY9594606.1"/>
    </source>
</evidence>
<dbReference type="EMBL" id="CP026520">
    <property type="protein sequence ID" value="QAV16847.1"/>
    <property type="molecule type" value="Genomic_DNA"/>
</dbReference>
<protein>
    <submittedName>
        <fullName evidence="2">Uncharacterized protein</fullName>
    </submittedName>
</protein>
<dbReference type="KEGG" id="pchi:PC41400_03765"/>
<organism evidence="2 3">
    <name type="scientific">Paenibacillus chitinolyticus</name>
    <dbReference type="NCBI Taxonomy" id="79263"/>
    <lineage>
        <taxon>Bacteria</taxon>
        <taxon>Bacillati</taxon>
        <taxon>Bacillota</taxon>
        <taxon>Bacilli</taxon>
        <taxon>Bacillales</taxon>
        <taxon>Paenibacillaceae</taxon>
        <taxon>Paenibacillus</taxon>
    </lineage>
</organism>
<dbReference type="Proteomes" id="UP001527202">
    <property type="component" value="Unassembled WGS sequence"/>
</dbReference>
<reference evidence="2 3" key="1">
    <citation type="submission" date="2018-01" db="EMBL/GenBank/DDBJ databases">
        <title>The whole genome sequencing and assembly of Paenibacillus chitinolyticus KCCM 41400 strain.</title>
        <authorList>
            <person name="Kim J.-Y."/>
            <person name="Park M.-K."/>
            <person name="Lee Y.-J."/>
            <person name="Yi H."/>
            <person name="Bahn Y.-S."/>
            <person name="Kim J.F."/>
            <person name="Lee D.-W."/>
        </authorList>
    </citation>
    <scope>NUCLEOTIDE SEQUENCE [LARGE SCALE GENOMIC DNA]</scope>
    <source>
        <strain evidence="2 3">KCCM 41400</strain>
    </source>
</reference>
<name>A0A410WRC3_9BACL</name>
<dbReference type="GeneID" id="95373935"/>
<dbReference type="AlphaFoldDB" id="A0A410WRC3"/>
<proteinExistence type="predicted"/>
<dbReference type="RefSeq" id="WP_042232228.1">
    <property type="nucleotide sequence ID" value="NZ_CP026520.1"/>
</dbReference>
<gene>
    <name evidence="1" type="ORF">M5X16_02325</name>
    <name evidence="2" type="ORF">PC41400_03765</name>
</gene>
<accession>A0A410WRC3</accession>
<sequence length="216" mass="24229">MKNWGQPLPEPAELKRQLLHMAALDVIMNEEDWLRVYRYVPDWKEDAALGIVDNGAGDDVYVVFAEEGVIMKGFDHMSPLSPHAREEYGIWPGMYETAPAGLLAYLDNDLFEREDVTFCIWRQAGDSAWKTGEPQEAEGEDDGSDFLLGYLKHTPEEHAEWAVSYYEKPVDLEAVRGLFAGAAVTEELIAALNPQRSAKDALTELEGLGLRADRGR</sequence>
<dbReference type="Proteomes" id="UP000288943">
    <property type="component" value="Chromosome"/>
</dbReference>
<dbReference type="EMBL" id="JAMDMJ010000002">
    <property type="protein sequence ID" value="MCY9594606.1"/>
    <property type="molecule type" value="Genomic_DNA"/>
</dbReference>
<evidence type="ECO:0000313" key="2">
    <source>
        <dbReference type="EMBL" id="QAV16847.1"/>
    </source>
</evidence>
<keyword evidence="4" id="KW-1185">Reference proteome</keyword>
<evidence type="ECO:0000313" key="4">
    <source>
        <dbReference type="Proteomes" id="UP001527202"/>
    </source>
</evidence>
<evidence type="ECO:0000313" key="3">
    <source>
        <dbReference type="Proteomes" id="UP000288943"/>
    </source>
</evidence>